<dbReference type="GO" id="GO:0000956">
    <property type="term" value="P:nuclear-transcribed mRNA catabolic process"/>
    <property type="evidence" value="ECO:0007669"/>
    <property type="project" value="InterPro"/>
</dbReference>
<keyword evidence="12" id="KW-1185">Reference proteome</keyword>
<dbReference type="Proteomes" id="UP001148786">
    <property type="component" value="Unassembled WGS sequence"/>
</dbReference>
<dbReference type="InterPro" id="IPR001163">
    <property type="entry name" value="Sm_dom_euk/arc"/>
</dbReference>
<evidence type="ECO:0000256" key="5">
    <source>
        <dbReference type="ARBA" id="ARBA00022884"/>
    </source>
</evidence>
<comment type="subcellular location">
    <subcellularLocation>
        <location evidence="1">Nucleus</location>
    </subcellularLocation>
</comment>
<proteinExistence type="inferred from homology"/>
<evidence type="ECO:0000256" key="7">
    <source>
        <dbReference type="ARBA" id="ARBA00023242"/>
    </source>
</evidence>
<organism evidence="11 12">
    <name type="scientific">Agrocybe chaxingu</name>
    <dbReference type="NCBI Taxonomy" id="84603"/>
    <lineage>
        <taxon>Eukaryota</taxon>
        <taxon>Fungi</taxon>
        <taxon>Dikarya</taxon>
        <taxon>Basidiomycota</taxon>
        <taxon>Agaricomycotina</taxon>
        <taxon>Agaricomycetes</taxon>
        <taxon>Agaricomycetidae</taxon>
        <taxon>Agaricales</taxon>
        <taxon>Agaricineae</taxon>
        <taxon>Strophariaceae</taxon>
        <taxon>Agrocybe</taxon>
    </lineage>
</organism>
<dbReference type="AlphaFoldDB" id="A0A9W8K1T0"/>
<feature type="region of interest" description="Disordered" evidence="9">
    <location>
        <begin position="86"/>
        <end position="156"/>
    </location>
</feature>
<dbReference type="GO" id="GO:0005681">
    <property type="term" value="C:spliceosomal complex"/>
    <property type="evidence" value="ECO:0007669"/>
    <property type="project" value="UniProtKB-KW"/>
</dbReference>
<accession>A0A9W8K1T0</accession>
<dbReference type="GO" id="GO:0003723">
    <property type="term" value="F:RNA binding"/>
    <property type="evidence" value="ECO:0007669"/>
    <property type="project" value="UniProtKB-KW"/>
</dbReference>
<comment type="caution">
    <text evidence="11">The sequence shown here is derived from an EMBL/GenBank/DDBJ whole genome shotgun (WGS) entry which is preliminary data.</text>
</comment>
<dbReference type="PANTHER" id="PTHR23338">
    <property type="entry name" value="SMALL NUCLEAR RIBONUCLEOPROTEIN SM"/>
    <property type="match status" value="1"/>
</dbReference>
<dbReference type="Pfam" id="PF01423">
    <property type="entry name" value="LSM"/>
    <property type="match status" value="1"/>
</dbReference>
<evidence type="ECO:0000313" key="11">
    <source>
        <dbReference type="EMBL" id="KAJ3510553.1"/>
    </source>
</evidence>
<evidence type="ECO:0000256" key="8">
    <source>
        <dbReference type="ARBA" id="ARBA00023274"/>
    </source>
</evidence>
<gene>
    <name evidence="11" type="ORF">NLJ89_g4604</name>
</gene>
<comment type="similarity">
    <text evidence="2">Belongs to the snRNP Sm proteins family.</text>
</comment>
<evidence type="ECO:0000256" key="4">
    <source>
        <dbReference type="ARBA" id="ARBA00022728"/>
    </source>
</evidence>
<feature type="domain" description="Sm" evidence="10">
    <location>
        <begin position="2"/>
        <end position="75"/>
    </location>
</feature>
<dbReference type="OrthoDB" id="747253at2759"/>
<evidence type="ECO:0000313" key="12">
    <source>
        <dbReference type="Proteomes" id="UP001148786"/>
    </source>
</evidence>
<dbReference type="SUPFAM" id="SSF50182">
    <property type="entry name" value="Sm-like ribonucleoproteins"/>
    <property type="match status" value="1"/>
</dbReference>
<protein>
    <recommendedName>
        <fullName evidence="10">Sm domain-containing protein</fullName>
    </recommendedName>
</protein>
<dbReference type="InterPro" id="IPR047575">
    <property type="entry name" value="Sm"/>
</dbReference>
<dbReference type="InterPro" id="IPR027141">
    <property type="entry name" value="LSm4/Sm_D1/D3"/>
</dbReference>
<keyword evidence="6" id="KW-0508">mRNA splicing</keyword>
<name>A0A9W8K1T0_9AGAR</name>
<evidence type="ECO:0000256" key="3">
    <source>
        <dbReference type="ARBA" id="ARBA00022664"/>
    </source>
</evidence>
<dbReference type="SMART" id="SM00651">
    <property type="entry name" value="Sm"/>
    <property type="match status" value="1"/>
</dbReference>
<dbReference type="InterPro" id="IPR034101">
    <property type="entry name" value="Lsm4"/>
</dbReference>
<sequence length="386" mass="44110">MLPLSLLTAAQNKPMLVELKNGETLNGHLVNCDNFMNITLREVYQTNPDGDRFWKLKECYIRGSTIKYLRVPDNLLDIVKEEQNRARDANRSARGGHMGGEPQEPVEDAERQCGEEGVVDEEHDENVETAKMSSSMNSGDILGVIEPQESTGPKRDGSYYLEGGLVVLKLDDIFFRVPQYQLARHSEILHDLFQVPQSQSGGNQEGASDELPIIFAGTTADDFRNFLKALLPFSPWRQLSLTKAEWISTLKLATMWYCLDLRQVAIAELMPMLNEPIEKILLGRKYSVLNWVFEGYRDMVLRNETITDNEAVALLYPEAVKLLRMREWYWRSPIRSQRYPSSQTENEVNREFEEELISLRQAEYGYGATQGSFASDRPSTVQTQEL</sequence>
<evidence type="ECO:0000259" key="10">
    <source>
        <dbReference type="PROSITE" id="PS52002"/>
    </source>
</evidence>
<dbReference type="EMBL" id="JANKHO010000390">
    <property type="protein sequence ID" value="KAJ3510553.1"/>
    <property type="molecule type" value="Genomic_DNA"/>
</dbReference>
<dbReference type="GO" id="GO:0097525">
    <property type="term" value="C:spliceosomal snRNP complex"/>
    <property type="evidence" value="ECO:0007669"/>
    <property type="project" value="UniProtKB-ARBA"/>
</dbReference>
<keyword evidence="7" id="KW-0539">Nucleus</keyword>
<dbReference type="InterPro" id="IPR010920">
    <property type="entry name" value="LSM_dom_sf"/>
</dbReference>
<evidence type="ECO:0000256" key="9">
    <source>
        <dbReference type="SAM" id="MobiDB-lite"/>
    </source>
</evidence>
<keyword evidence="5" id="KW-0694">RNA-binding</keyword>
<keyword evidence="4" id="KW-0747">Spliceosome</keyword>
<dbReference type="Gene3D" id="2.30.30.100">
    <property type="match status" value="1"/>
</dbReference>
<dbReference type="CDD" id="cd01723">
    <property type="entry name" value="LSm4"/>
    <property type="match status" value="1"/>
</dbReference>
<evidence type="ECO:0000256" key="6">
    <source>
        <dbReference type="ARBA" id="ARBA00023187"/>
    </source>
</evidence>
<dbReference type="PROSITE" id="PS52002">
    <property type="entry name" value="SM"/>
    <property type="match status" value="1"/>
</dbReference>
<keyword evidence="8" id="KW-0687">Ribonucleoprotein</keyword>
<evidence type="ECO:0000256" key="2">
    <source>
        <dbReference type="ARBA" id="ARBA00006850"/>
    </source>
</evidence>
<feature type="compositionally biased region" description="Acidic residues" evidence="9">
    <location>
        <begin position="117"/>
        <end position="127"/>
    </location>
</feature>
<dbReference type="FunFam" id="2.30.30.100:FF:000024">
    <property type="entry name" value="U6 snRNA-associated Sm-like protein LSm4"/>
    <property type="match status" value="1"/>
</dbReference>
<reference evidence="11" key="1">
    <citation type="submission" date="2022-07" db="EMBL/GenBank/DDBJ databases">
        <title>Genome Sequence of Agrocybe chaxingu.</title>
        <authorList>
            <person name="Buettner E."/>
        </authorList>
    </citation>
    <scope>NUCLEOTIDE SEQUENCE</scope>
    <source>
        <strain evidence="11">MP-N11</strain>
    </source>
</reference>
<evidence type="ECO:0000256" key="1">
    <source>
        <dbReference type="ARBA" id="ARBA00004123"/>
    </source>
</evidence>
<keyword evidence="3" id="KW-0507">mRNA processing</keyword>
<dbReference type="GO" id="GO:0000398">
    <property type="term" value="P:mRNA splicing, via spliceosome"/>
    <property type="evidence" value="ECO:0007669"/>
    <property type="project" value="InterPro"/>
</dbReference>